<evidence type="ECO:0000313" key="2">
    <source>
        <dbReference type="Proteomes" id="UP001497516"/>
    </source>
</evidence>
<protein>
    <submittedName>
        <fullName evidence="1">Uncharacterized protein</fullName>
    </submittedName>
</protein>
<accession>A0AAV2ETB9</accession>
<dbReference type="Proteomes" id="UP001497516">
    <property type="component" value="Chromosome 5"/>
</dbReference>
<reference evidence="1 2" key="1">
    <citation type="submission" date="2024-04" db="EMBL/GenBank/DDBJ databases">
        <authorList>
            <person name="Fracassetti M."/>
        </authorList>
    </citation>
    <scope>NUCLEOTIDE SEQUENCE [LARGE SCALE GENOMIC DNA]</scope>
</reference>
<dbReference type="AlphaFoldDB" id="A0AAV2ETB9"/>
<organism evidence="1 2">
    <name type="scientific">Linum trigynum</name>
    <dbReference type="NCBI Taxonomy" id="586398"/>
    <lineage>
        <taxon>Eukaryota</taxon>
        <taxon>Viridiplantae</taxon>
        <taxon>Streptophyta</taxon>
        <taxon>Embryophyta</taxon>
        <taxon>Tracheophyta</taxon>
        <taxon>Spermatophyta</taxon>
        <taxon>Magnoliopsida</taxon>
        <taxon>eudicotyledons</taxon>
        <taxon>Gunneridae</taxon>
        <taxon>Pentapetalae</taxon>
        <taxon>rosids</taxon>
        <taxon>fabids</taxon>
        <taxon>Malpighiales</taxon>
        <taxon>Linaceae</taxon>
        <taxon>Linum</taxon>
    </lineage>
</organism>
<gene>
    <name evidence="1" type="ORF">LTRI10_LOCUS30094</name>
</gene>
<evidence type="ECO:0000313" key="1">
    <source>
        <dbReference type="EMBL" id="CAL1389220.1"/>
    </source>
</evidence>
<keyword evidence="2" id="KW-1185">Reference proteome</keyword>
<name>A0AAV2ETB9_9ROSI</name>
<dbReference type="EMBL" id="OZ034818">
    <property type="protein sequence ID" value="CAL1389220.1"/>
    <property type="molecule type" value="Genomic_DNA"/>
</dbReference>
<sequence length="104" mass="12240">MEFMLGGQPRVLTYDAFAQAMRLDTTHITMTERQYTVDFNYQRAFRALCRPEHEHSNFEGSCTNVVKLRSPWRILHTLVTRSLVHSLESDHMMTNRGLIALYFM</sequence>
<proteinExistence type="predicted"/>